<dbReference type="SUPFAM" id="SSF53300">
    <property type="entry name" value="vWA-like"/>
    <property type="match status" value="1"/>
</dbReference>
<dbReference type="Gene3D" id="3.40.50.410">
    <property type="entry name" value="von Willebrand factor, type A domain"/>
    <property type="match status" value="1"/>
</dbReference>
<dbReference type="PROSITE" id="PS50234">
    <property type="entry name" value="VWFA"/>
    <property type="match status" value="1"/>
</dbReference>
<sequence length="458" mass="51295">MDDEWTTIMEDNKMIKETVVVAIDRSASMRSPLSEATLNYVPGALQERSRMDAVKAMFYAFRDRCDSLNMDIHLGLVSYDDKVQKVLEITPHLKDFERCVDEIEERGQTAIFSAVNQGIDMLKEHQDEEQEMIECKRVLILTDGQNNCGDSAQIALSRALQAHIVIDAIIVGTKPDHNLLRLAYATGGNAYFIQTLSDGFELLEEETVASLIKRYDGEKPPVRAYTLDEIQSVDHMLANLQNKTVATMCTVARPPPDRVTKISFIVNNNVDSTTPQGAIPSGLNKRLIKELRDFATETNPITTKGIHIFPCESNILKWRAIIEGPSNSPFAGGAFVLRITAPQRYPFLPPTIEFEEPTIPYHCNISTHGTVCIDILRENWSPALSIHKALCVIRDMLAEPNPNDALRNWIAELVLAHNKTNGQDTRYVDAAREHTQKHASTSVANLTRNWLSHTTATS</sequence>
<dbReference type="Pfam" id="PF00179">
    <property type="entry name" value="UQ_con"/>
    <property type="match status" value="1"/>
</dbReference>
<feature type="active site" description="Glycyl thioester intermediate" evidence="3">
    <location>
        <position position="372"/>
    </location>
</feature>
<evidence type="ECO:0000313" key="6">
    <source>
        <dbReference type="EMBL" id="CAE0373406.1"/>
    </source>
</evidence>
<dbReference type="InterPro" id="IPR002035">
    <property type="entry name" value="VWF_A"/>
</dbReference>
<keyword evidence="2" id="KW-0833">Ubl conjugation pathway</keyword>
<dbReference type="InterPro" id="IPR036465">
    <property type="entry name" value="vWFA_dom_sf"/>
</dbReference>
<dbReference type="SMART" id="SM00212">
    <property type="entry name" value="UBCc"/>
    <property type="match status" value="1"/>
</dbReference>
<reference evidence="6" key="1">
    <citation type="submission" date="2021-01" db="EMBL/GenBank/DDBJ databases">
        <authorList>
            <person name="Corre E."/>
            <person name="Pelletier E."/>
            <person name="Niang G."/>
            <person name="Scheremetjew M."/>
            <person name="Finn R."/>
            <person name="Kale V."/>
            <person name="Holt S."/>
            <person name="Cochrane G."/>
            <person name="Meng A."/>
            <person name="Brown T."/>
            <person name="Cohen L."/>
        </authorList>
    </citation>
    <scope>NUCLEOTIDE SEQUENCE</scope>
    <source>
        <strain evidence="6">CCMP1510</strain>
    </source>
</reference>
<evidence type="ECO:0000259" key="5">
    <source>
        <dbReference type="PROSITE" id="PS50234"/>
    </source>
</evidence>
<dbReference type="EMBL" id="HBIJ01021873">
    <property type="protein sequence ID" value="CAE0373406.1"/>
    <property type="molecule type" value="Transcribed_RNA"/>
</dbReference>
<accession>A0A7S3NPC9</accession>
<dbReference type="PROSITE" id="PS50127">
    <property type="entry name" value="UBC_2"/>
    <property type="match status" value="1"/>
</dbReference>
<evidence type="ECO:0000259" key="4">
    <source>
        <dbReference type="PROSITE" id="PS50127"/>
    </source>
</evidence>
<proteinExistence type="predicted"/>
<keyword evidence="1" id="KW-0808">Transferase</keyword>
<name>A0A7S3NPC9_9STRA</name>
<protein>
    <recommendedName>
        <fullName evidence="7">UBC core domain-containing protein</fullName>
    </recommendedName>
</protein>
<dbReference type="Gene3D" id="3.10.110.10">
    <property type="entry name" value="Ubiquitin Conjugating Enzyme"/>
    <property type="match status" value="1"/>
</dbReference>
<dbReference type="SUPFAM" id="SSF54495">
    <property type="entry name" value="UBC-like"/>
    <property type="match status" value="1"/>
</dbReference>
<dbReference type="InterPro" id="IPR000608">
    <property type="entry name" value="UBC"/>
</dbReference>
<dbReference type="SMART" id="SM00327">
    <property type="entry name" value="VWA"/>
    <property type="match status" value="1"/>
</dbReference>
<dbReference type="PANTHER" id="PTHR24067">
    <property type="entry name" value="UBIQUITIN-CONJUGATING ENZYME E2"/>
    <property type="match status" value="1"/>
</dbReference>
<dbReference type="Pfam" id="PF13519">
    <property type="entry name" value="VWA_2"/>
    <property type="match status" value="1"/>
</dbReference>
<dbReference type="InterPro" id="IPR023313">
    <property type="entry name" value="UBQ-conjugating_AS"/>
</dbReference>
<feature type="domain" description="VWFA" evidence="5">
    <location>
        <begin position="18"/>
        <end position="211"/>
    </location>
</feature>
<evidence type="ECO:0000256" key="2">
    <source>
        <dbReference type="ARBA" id="ARBA00022786"/>
    </source>
</evidence>
<evidence type="ECO:0000256" key="1">
    <source>
        <dbReference type="ARBA" id="ARBA00022679"/>
    </source>
</evidence>
<dbReference type="InterPro" id="IPR050113">
    <property type="entry name" value="Ub_conjugating_enzyme"/>
</dbReference>
<dbReference type="GO" id="GO:0016740">
    <property type="term" value="F:transferase activity"/>
    <property type="evidence" value="ECO:0007669"/>
    <property type="project" value="UniProtKB-KW"/>
</dbReference>
<dbReference type="AlphaFoldDB" id="A0A7S3NPC9"/>
<dbReference type="InterPro" id="IPR016135">
    <property type="entry name" value="UBQ-conjugating_enzyme/RWD"/>
</dbReference>
<evidence type="ECO:0000256" key="3">
    <source>
        <dbReference type="PROSITE-ProRule" id="PRU10133"/>
    </source>
</evidence>
<evidence type="ECO:0008006" key="7">
    <source>
        <dbReference type="Google" id="ProtNLM"/>
    </source>
</evidence>
<feature type="domain" description="UBC core" evidence="4">
    <location>
        <begin position="282"/>
        <end position="440"/>
    </location>
</feature>
<dbReference type="PROSITE" id="PS00183">
    <property type="entry name" value="UBC_1"/>
    <property type="match status" value="1"/>
</dbReference>
<gene>
    <name evidence="6" type="ORF">ALAG00032_LOCUS14207</name>
</gene>
<organism evidence="6">
    <name type="scientific">Aureoumbra lagunensis</name>
    <dbReference type="NCBI Taxonomy" id="44058"/>
    <lineage>
        <taxon>Eukaryota</taxon>
        <taxon>Sar</taxon>
        <taxon>Stramenopiles</taxon>
        <taxon>Ochrophyta</taxon>
        <taxon>Pelagophyceae</taxon>
        <taxon>Pelagomonadales</taxon>
        <taxon>Aureoumbra</taxon>
    </lineage>
</organism>